<evidence type="ECO:0000256" key="2">
    <source>
        <dbReference type="ARBA" id="ARBA00004141"/>
    </source>
</evidence>
<evidence type="ECO:0000256" key="11">
    <source>
        <dbReference type="ARBA" id="ARBA00048044"/>
    </source>
</evidence>
<comment type="subcellular location">
    <subcellularLocation>
        <location evidence="2">Membrane</location>
        <topology evidence="2">Multi-pass membrane protein</topology>
    </subcellularLocation>
</comment>
<dbReference type="GO" id="GO:0120547">
    <property type="term" value="F:heme A synthase activity"/>
    <property type="evidence" value="ECO:0007669"/>
    <property type="project" value="UniProtKB-EC"/>
</dbReference>
<evidence type="ECO:0000256" key="7">
    <source>
        <dbReference type="ARBA" id="ARBA00023004"/>
    </source>
</evidence>
<dbReference type="PANTHER" id="PTHR23289">
    <property type="entry name" value="CYTOCHROME C OXIDASE ASSEMBLY PROTEIN COX15"/>
    <property type="match status" value="1"/>
</dbReference>
<sequence length="462" mass="51878">MLSLSKCLCGISTKMNPNFTVGKTLLLKSKQLSITHQPSIHKTSISSNLNLNLLKKSFSNVKKVETDPKYVGYWFLGCSGMVFVAVALGGITRLTESGLSMVSWKLLGEKLPTTQTQWLEEFNNYQQYPEFKMKNGSMTIEEFKWIWWMEYAHRTWGRCIGAAFFIPMAGFWLTRKFSRTTKIHSMICSVLLAGQVCISKNEEFGMMEQLRNRIYKQSEQEKIAFSEEPEHKIKRLPMLMSREFRSGLMGWYMVKSGLENRFDKPTDVPRVSQYRLASHLGLAFVLYSFLLTNSLRILLPVTVTGFVTKKFVGLAMAAKGLVFLTAMSGAFVAGLDAGLVYNSFPKMGDKWIPDDILQIEPVLSNITENPTTVQFDHRILGISTVSILSALYIMSRKSKLPPRAKAAASALAVFSWCQMGLGISTLLTYVPVSLAAAHQSGSLTLLSLALWLVHELKTLPKV</sequence>
<dbReference type="GO" id="GO:0016653">
    <property type="term" value="F:oxidoreductase activity, acting on NAD(P)H, heme protein as acceptor"/>
    <property type="evidence" value="ECO:0007669"/>
    <property type="project" value="TreeGrafter"/>
</dbReference>
<evidence type="ECO:0000256" key="9">
    <source>
        <dbReference type="ARBA" id="ARBA00023136"/>
    </source>
</evidence>
<dbReference type="GO" id="GO:0005743">
    <property type="term" value="C:mitochondrial inner membrane"/>
    <property type="evidence" value="ECO:0007669"/>
    <property type="project" value="TreeGrafter"/>
</dbReference>
<dbReference type="OrthoDB" id="1726137at2759"/>
<dbReference type="PANTHER" id="PTHR23289:SF2">
    <property type="entry name" value="CYTOCHROME C OXIDASE ASSEMBLY PROTEIN COX15 HOMOLOG"/>
    <property type="match status" value="1"/>
</dbReference>
<evidence type="ECO:0000256" key="8">
    <source>
        <dbReference type="ARBA" id="ARBA00023133"/>
    </source>
</evidence>
<evidence type="ECO:0008006" key="15">
    <source>
        <dbReference type="Google" id="ProtNLM"/>
    </source>
</evidence>
<dbReference type="AlphaFoldDB" id="A0A6G0TFT7"/>
<evidence type="ECO:0000256" key="5">
    <source>
        <dbReference type="ARBA" id="ARBA00022989"/>
    </source>
</evidence>
<keyword evidence="8" id="KW-0350">Heme biosynthesis</keyword>
<feature type="transmembrane region" description="Helical" evidence="12">
    <location>
        <begin position="274"/>
        <end position="299"/>
    </location>
</feature>
<dbReference type="EMBL" id="VYZN01000041">
    <property type="protein sequence ID" value="KAE9531560.1"/>
    <property type="molecule type" value="Genomic_DNA"/>
</dbReference>
<feature type="transmembrane region" description="Helical" evidence="12">
    <location>
        <begin position="155"/>
        <end position="174"/>
    </location>
</feature>
<comment type="catalytic activity">
    <reaction evidence="11">
        <text>Fe(II)-heme o + 2 A + H2O = Fe(II)-heme a + 2 AH2</text>
        <dbReference type="Rhea" id="RHEA:63388"/>
        <dbReference type="ChEBI" id="CHEBI:13193"/>
        <dbReference type="ChEBI" id="CHEBI:15377"/>
        <dbReference type="ChEBI" id="CHEBI:17499"/>
        <dbReference type="ChEBI" id="CHEBI:60530"/>
        <dbReference type="ChEBI" id="CHEBI:61715"/>
        <dbReference type="EC" id="1.17.99.9"/>
    </reaction>
    <physiologicalReaction direction="left-to-right" evidence="11">
        <dbReference type="Rhea" id="RHEA:63389"/>
    </physiologicalReaction>
</comment>
<evidence type="ECO:0000256" key="6">
    <source>
        <dbReference type="ARBA" id="ARBA00023002"/>
    </source>
</evidence>
<evidence type="ECO:0000313" key="13">
    <source>
        <dbReference type="EMBL" id="KAE9531560.1"/>
    </source>
</evidence>
<reference evidence="13 14" key="1">
    <citation type="submission" date="2019-08" db="EMBL/GenBank/DDBJ databases">
        <title>The genome of the soybean aphid Biotype 1, its phylome, world population structure and adaptation to the North American continent.</title>
        <authorList>
            <person name="Giordano R."/>
            <person name="Donthu R.K."/>
            <person name="Hernandez A.G."/>
            <person name="Wright C.L."/>
            <person name="Zimin A.V."/>
        </authorList>
    </citation>
    <scope>NUCLEOTIDE SEQUENCE [LARGE SCALE GENOMIC DNA]</scope>
    <source>
        <tissue evidence="13">Whole aphids</tissue>
    </source>
</reference>
<proteinExistence type="predicted"/>
<feature type="transmembrane region" description="Helical" evidence="12">
    <location>
        <begin position="311"/>
        <end position="335"/>
    </location>
</feature>
<name>A0A6G0TFT7_APHGL</name>
<dbReference type="GO" id="GO:0046872">
    <property type="term" value="F:metal ion binding"/>
    <property type="evidence" value="ECO:0007669"/>
    <property type="project" value="UniProtKB-KW"/>
</dbReference>
<evidence type="ECO:0000313" key="14">
    <source>
        <dbReference type="Proteomes" id="UP000475862"/>
    </source>
</evidence>
<feature type="transmembrane region" description="Helical" evidence="12">
    <location>
        <begin position="406"/>
        <end position="430"/>
    </location>
</feature>
<dbReference type="Proteomes" id="UP000475862">
    <property type="component" value="Unassembled WGS sequence"/>
</dbReference>
<organism evidence="13 14">
    <name type="scientific">Aphis glycines</name>
    <name type="common">Soybean aphid</name>
    <dbReference type="NCBI Taxonomy" id="307491"/>
    <lineage>
        <taxon>Eukaryota</taxon>
        <taxon>Metazoa</taxon>
        <taxon>Ecdysozoa</taxon>
        <taxon>Arthropoda</taxon>
        <taxon>Hexapoda</taxon>
        <taxon>Insecta</taxon>
        <taxon>Pterygota</taxon>
        <taxon>Neoptera</taxon>
        <taxon>Paraneoptera</taxon>
        <taxon>Hemiptera</taxon>
        <taxon>Sternorrhyncha</taxon>
        <taxon>Aphidomorpha</taxon>
        <taxon>Aphidoidea</taxon>
        <taxon>Aphididae</taxon>
        <taxon>Aphidini</taxon>
        <taxon>Aphis</taxon>
        <taxon>Aphis</taxon>
    </lineage>
</organism>
<dbReference type="InterPro" id="IPR023754">
    <property type="entry name" value="HemeA_Synthase_type2"/>
</dbReference>
<comment type="caution">
    <text evidence="13">The sequence shown here is derived from an EMBL/GenBank/DDBJ whole genome shotgun (WGS) entry which is preliminary data.</text>
</comment>
<keyword evidence="4" id="KW-0479">Metal-binding</keyword>
<keyword evidence="5 12" id="KW-1133">Transmembrane helix</keyword>
<evidence type="ECO:0000256" key="3">
    <source>
        <dbReference type="ARBA" id="ARBA00022692"/>
    </source>
</evidence>
<keyword evidence="7" id="KW-0408">Iron</keyword>
<evidence type="ECO:0000256" key="12">
    <source>
        <dbReference type="SAM" id="Phobius"/>
    </source>
</evidence>
<evidence type="ECO:0000256" key="1">
    <source>
        <dbReference type="ARBA" id="ARBA00001970"/>
    </source>
</evidence>
<protein>
    <recommendedName>
        <fullName evidence="15">Cytochrome c oxidase assembly protein COX15</fullName>
    </recommendedName>
</protein>
<dbReference type="Pfam" id="PF02628">
    <property type="entry name" value="COX15-CtaA"/>
    <property type="match status" value="2"/>
</dbReference>
<dbReference type="InterPro" id="IPR003780">
    <property type="entry name" value="COX15/CtaA_fam"/>
</dbReference>
<keyword evidence="6" id="KW-0560">Oxidoreductase</keyword>
<comment type="cofactor">
    <cofactor evidence="1">
        <name>heme b</name>
        <dbReference type="ChEBI" id="CHEBI:60344"/>
    </cofactor>
</comment>
<comment type="pathway">
    <text evidence="10">Porphyrin-containing compound metabolism; heme A biosynthesis; heme A from heme O: step 1/1.</text>
</comment>
<evidence type="ECO:0000256" key="10">
    <source>
        <dbReference type="ARBA" id="ARBA00044501"/>
    </source>
</evidence>
<keyword evidence="3 12" id="KW-0812">Transmembrane</keyword>
<gene>
    <name evidence="13" type="ORF">AGLY_010766</name>
</gene>
<dbReference type="GO" id="GO:0006784">
    <property type="term" value="P:heme A biosynthetic process"/>
    <property type="evidence" value="ECO:0007669"/>
    <property type="project" value="InterPro"/>
</dbReference>
<keyword evidence="9 12" id="KW-0472">Membrane</keyword>
<feature type="transmembrane region" description="Helical" evidence="12">
    <location>
        <begin position="70"/>
        <end position="91"/>
    </location>
</feature>
<keyword evidence="14" id="KW-1185">Reference proteome</keyword>
<accession>A0A6G0TFT7</accession>
<evidence type="ECO:0000256" key="4">
    <source>
        <dbReference type="ARBA" id="ARBA00022723"/>
    </source>
</evidence>